<name>A0ABW6IJS8_9CYAN</name>
<keyword evidence="3" id="KW-1185">Reference proteome</keyword>
<keyword evidence="2" id="KW-0547">Nucleotide-binding</keyword>
<evidence type="ECO:0000313" key="2">
    <source>
        <dbReference type="EMBL" id="MFE4108476.1"/>
    </source>
</evidence>
<evidence type="ECO:0000313" key="3">
    <source>
        <dbReference type="Proteomes" id="UP001600165"/>
    </source>
</evidence>
<dbReference type="Gene3D" id="3.40.50.300">
    <property type="entry name" value="P-loop containing nucleotide triphosphate hydrolases"/>
    <property type="match status" value="1"/>
</dbReference>
<reference evidence="2 3" key="1">
    <citation type="submission" date="2024-10" db="EMBL/GenBank/DDBJ databases">
        <authorList>
            <person name="Ratan Roy A."/>
            <person name="Morales Sandoval P.H."/>
            <person name="De Los Santos Villalobos S."/>
            <person name="Chakraborty S."/>
            <person name="Mukherjee J."/>
        </authorList>
    </citation>
    <scope>NUCLEOTIDE SEQUENCE [LARGE SCALE GENOMIC DNA]</scope>
    <source>
        <strain evidence="2 3">S1</strain>
    </source>
</reference>
<feature type="domain" description="Double-GTPase 2" evidence="1">
    <location>
        <begin position="19"/>
        <end position="215"/>
    </location>
</feature>
<gene>
    <name evidence="2" type="ORF">ACFVKH_19525</name>
</gene>
<dbReference type="EMBL" id="JBHZOL010000111">
    <property type="protein sequence ID" value="MFE4108476.1"/>
    <property type="molecule type" value="Genomic_DNA"/>
</dbReference>
<dbReference type="Proteomes" id="UP001600165">
    <property type="component" value="Unassembled WGS sequence"/>
</dbReference>
<dbReference type="RefSeq" id="WP_377968105.1">
    <property type="nucleotide sequence ID" value="NZ_JBHZOL010000111.1"/>
</dbReference>
<accession>A0ABW6IJS8</accession>
<protein>
    <submittedName>
        <fullName evidence="2">ATP-binding protein</fullName>
    </submittedName>
</protein>
<dbReference type="Pfam" id="PF19993">
    <property type="entry name" value="DO-GTPase2"/>
    <property type="match status" value="1"/>
</dbReference>
<keyword evidence="2" id="KW-0067">ATP-binding</keyword>
<evidence type="ECO:0000259" key="1">
    <source>
        <dbReference type="Pfam" id="PF19993"/>
    </source>
</evidence>
<dbReference type="GO" id="GO:0005524">
    <property type="term" value="F:ATP binding"/>
    <property type="evidence" value="ECO:0007669"/>
    <property type="project" value="UniProtKB-KW"/>
</dbReference>
<proteinExistence type="predicted"/>
<dbReference type="InterPro" id="IPR027417">
    <property type="entry name" value="P-loop_NTPase"/>
</dbReference>
<dbReference type="SUPFAM" id="SSF52540">
    <property type="entry name" value="P-loop containing nucleoside triphosphate hydrolases"/>
    <property type="match status" value="1"/>
</dbReference>
<dbReference type="InterPro" id="IPR045528">
    <property type="entry name" value="DO-GTPase2"/>
</dbReference>
<organism evidence="2 3">
    <name type="scientific">Almyronema epifaneia S1</name>
    <dbReference type="NCBI Taxonomy" id="2991925"/>
    <lineage>
        <taxon>Bacteria</taxon>
        <taxon>Bacillati</taxon>
        <taxon>Cyanobacteriota</taxon>
        <taxon>Cyanophyceae</taxon>
        <taxon>Nodosilineales</taxon>
        <taxon>Nodosilineaceae</taxon>
        <taxon>Almyronema</taxon>
        <taxon>Almyronema epifaneia</taxon>
    </lineage>
</organism>
<comment type="caution">
    <text evidence="2">The sequence shown here is derived from an EMBL/GenBank/DDBJ whole genome shotgun (WGS) entry which is preliminary data.</text>
</comment>
<sequence length="372" mass="42826">MIQDLTRKIFRPRRVIEQHIAVFGESGSGKTTLLSTFYGWHQEPFFRRTAGYSLLADDTSQGQRLSNEYLKMKESLLPPPTRYQHQAFRFNITVRGLDKSAGSIVWHDYPGEWWTETKADVEGQNKIEAFRTLLKSDIAFFLCDAQILKEEGGKYLKRLFGSFRGEIERQKSAIITDNEPLQIFPRVWVICLSKADLIPEKDVYWFRDEVHRSAIDELRELREVFKMMLSGDEYQSIGEDFLLLSSAKFDSETGKIVNPEQNIGIDLIPPISIILPVQRALIWAKVGETGQAAVYRLTETFRLLTTNWLKYMPLVGNVFMLMDDTAKSITEKLKELESSARKKGDSVTAVVAAFRGKIEDEQNRKVYFSNKQ</sequence>